<dbReference type="SMART" id="SM00256">
    <property type="entry name" value="FBOX"/>
    <property type="match status" value="1"/>
</dbReference>
<sequence>MAFDGALWSQLPLEVVEQILSFLPMPDLCRYCTICKAWNELINNPAFSMLHVRNRNKHSPFIAIHSITISFQNGVYIDGSQVLCFFDISSKKWYSVKPRDGFETSFLFDTQHFHIVAMDRGLVLLKALKGAPKLCHHESGCTQLCVWNPIKDMKIILPCVLNYDSYSLINLIVDDIAETFKVFVTKDDSKSRVVDIYDSVMKEWKASRKFGTNNTRIYITVQSIVFQNLLYILCFAYDKNRFLQCGQYELWRYNHVADNWERLYLADGCFVERIYRHSDVTIGQLVVSGERLFVTYWRNIPQNVFEVHEIDIQRRSTKVLFTWTRTHIMRIFDIDVNVRPSCPSIYVFGFNKSLMLVSIFSRNIVIFDVETKESNFEWPKLPLRELRLGEERYSLIGKQMDFLLPGTLK</sequence>
<dbReference type="Pfam" id="PF12937">
    <property type="entry name" value="F-box-like"/>
    <property type="match status" value="1"/>
</dbReference>
<organism evidence="2 3">
    <name type="scientific">Ceratodon purpureus</name>
    <name type="common">Fire moss</name>
    <name type="synonym">Dicranum purpureum</name>
    <dbReference type="NCBI Taxonomy" id="3225"/>
    <lineage>
        <taxon>Eukaryota</taxon>
        <taxon>Viridiplantae</taxon>
        <taxon>Streptophyta</taxon>
        <taxon>Embryophyta</taxon>
        <taxon>Bryophyta</taxon>
        <taxon>Bryophytina</taxon>
        <taxon>Bryopsida</taxon>
        <taxon>Dicranidae</taxon>
        <taxon>Pseudoditrichales</taxon>
        <taxon>Ditrichaceae</taxon>
        <taxon>Ceratodon</taxon>
    </lineage>
</organism>
<feature type="domain" description="F-box" evidence="1">
    <location>
        <begin position="5"/>
        <end position="50"/>
    </location>
</feature>
<dbReference type="PROSITE" id="PS50181">
    <property type="entry name" value="FBOX"/>
    <property type="match status" value="1"/>
</dbReference>
<comment type="caution">
    <text evidence="2">The sequence shown here is derived from an EMBL/GenBank/DDBJ whole genome shotgun (WGS) entry which is preliminary data.</text>
</comment>
<evidence type="ECO:0000313" key="2">
    <source>
        <dbReference type="EMBL" id="KAG0581118.1"/>
    </source>
</evidence>
<evidence type="ECO:0000259" key="1">
    <source>
        <dbReference type="PROSITE" id="PS50181"/>
    </source>
</evidence>
<evidence type="ECO:0000313" key="3">
    <source>
        <dbReference type="Proteomes" id="UP000822688"/>
    </source>
</evidence>
<dbReference type="Gene3D" id="1.20.1280.50">
    <property type="match status" value="1"/>
</dbReference>
<dbReference type="EMBL" id="CM026424">
    <property type="protein sequence ID" value="KAG0581118.1"/>
    <property type="molecule type" value="Genomic_DNA"/>
</dbReference>
<keyword evidence="3" id="KW-1185">Reference proteome</keyword>
<name>A0A8T0IF34_CERPU</name>
<reference evidence="2" key="1">
    <citation type="submission" date="2020-06" db="EMBL/GenBank/DDBJ databases">
        <title>WGS assembly of Ceratodon purpureus strain R40.</title>
        <authorList>
            <person name="Carey S.B."/>
            <person name="Jenkins J."/>
            <person name="Shu S."/>
            <person name="Lovell J.T."/>
            <person name="Sreedasyam A."/>
            <person name="Maumus F."/>
            <person name="Tiley G.P."/>
            <person name="Fernandez-Pozo N."/>
            <person name="Barry K."/>
            <person name="Chen C."/>
            <person name="Wang M."/>
            <person name="Lipzen A."/>
            <person name="Daum C."/>
            <person name="Saski C.A."/>
            <person name="Payton A.C."/>
            <person name="Mcbreen J.C."/>
            <person name="Conrad R.E."/>
            <person name="Kollar L.M."/>
            <person name="Olsson S."/>
            <person name="Huttunen S."/>
            <person name="Landis J.B."/>
            <person name="Wickett N.J."/>
            <person name="Johnson M.G."/>
            <person name="Rensing S.A."/>
            <person name="Grimwood J."/>
            <person name="Schmutz J."/>
            <person name="Mcdaniel S.F."/>
        </authorList>
    </citation>
    <scope>NUCLEOTIDE SEQUENCE</scope>
    <source>
        <strain evidence="2">R40</strain>
    </source>
</reference>
<gene>
    <name evidence="2" type="ORF">KC19_4G226000</name>
</gene>
<proteinExistence type="predicted"/>
<dbReference type="Proteomes" id="UP000822688">
    <property type="component" value="Chromosome 4"/>
</dbReference>
<dbReference type="SUPFAM" id="SSF81383">
    <property type="entry name" value="F-box domain"/>
    <property type="match status" value="1"/>
</dbReference>
<dbReference type="AlphaFoldDB" id="A0A8T0IF34"/>
<dbReference type="InterPro" id="IPR050796">
    <property type="entry name" value="SCF_F-box_component"/>
</dbReference>
<dbReference type="InterPro" id="IPR036047">
    <property type="entry name" value="F-box-like_dom_sf"/>
</dbReference>
<dbReference type="PANTHER" id="PTHR31672:SF2">
    <property type="entry name" value="F-BOX DOMAIN-CONTAINING PROTEIN"/>
    <property type="match status" value="1"/>
</dbReference>
<dbReference type="InterPro" id="IPR001810">
    <property type="entry name" value="F-box_dom"/>
</dbReference>
<accession>A0A8T0IF34</accession>
<dbReference type="PANTHER" id="PTHR31672">
    <property type="entry name" value="BNACNNG10540D PROTEIN"/>
    <property type="match status" value="1"/>
</dbReference>
<protein>
    <recommendedName>
        <fullName evidence="1">F-box domain-containing protein</fullName>
    </recommendedName>
</protein>